<keyword evidence="4 14" id="KW-0138">CF(0)</keyword>
<evidence type="ECO:0000256" key="11">
    <source>
        <dbReference type="ARBA" id="ARBA00023310"/>
    </source>
</evidence>
<evidence type="ECO:0000256" key="7">
    <source>
        <dbReference type="ARBA" id="ARBA00022989"/>
    </source>
</evidence>
<evidence type="ECO:0000256" key="10">
    <source>
        <dbReference type="ARBA" id="ARBA00023136"/>
    </source>
</evidence>
<accession>A0A347Z634</accession>
<keyword evidence="11" id="KW-0066">ATP synthesis</keyword>
<geneLocation type="mitochondrion" evidence="16"/>
<comment type="subunit">
    <text evidence="13">Component of the ATP synthase complex composed at least of ATP5F1A/subunit alpha, ATP5F1B/subunit beta, ATP5MC1/subunit c (homooctomer), MT-ATP6/subunit a, MT-ATP8/subunit 8, ATP5ME/subunit e, ATP5MF/subunit f, ATP5MG/subunit g, ATP5MK/subunit k, ATP5MJ/subunit j, ATP5F1C/subunit gamma, ATP5F1D/subunit delta, ATP5F1E/subunit epsilon, ATP5PF/subunit F6, ATP5PB/subunit b, ATP5PD/subunit d, ATP5PO/subunit OSCP. ATP synthase complex consists of a soluble F(1) head domain (subunits alpha(3) and beta(3)) - the catalytic core - and a membrane F(0) domain - the membrane proton channel (subunits c, a, 8, e, f, g, k and j). These two domains are linked by a central stalk (subunits gamma, delta, and epsilon) rotating inside the F1 region and a stationary peripheral stalk (subunits F6, b, d, and OSCP).</text>
</comment>
<evidence type="ECO:0000256" key="4">
    <source>
        <dbReference type="ARBA" id="ARBA00022547"/>
    </source>
</evidence>
<dbReference type="EMBL" id="AP017568">
    <property type="protein sequence ID" value="BAZ95729.1"/>
    <property type="molecule type" value="Genomic_DNA"/>
</dbReference>
<dbReference type="Pfam" id="PF00895">
    <property type="entry name" value="ATP-synt_8"/>
    <property type="match status" value="1"/>
</dbReference>
<evidence type="ECO:0000256" key="5">
    <source>
        <dbReference type="ARBA" id="ARBA00022692"/>
    </source>
</evidence>
<keyword evidence="8 14" id="KW-0406">Ion transport</keyword>
<evidence type="ECO:0000256" key="8">
    <source>
        <dbReference type="ARBA" id="ARBA00023065"/>
    </source>
</evidence>
<reference evidence="16" key="1">
    <citation type="journal article" date="2016" name="Mitochondrial DNA Part B Resour">
        <title>Complete mitochondrial genome of the parrotfish Calotomus japonicus (Osteichthyes: Scaridae) with implications based on the phylogenetic position.</title>
        <authorList>
            <person name="Mabuchi K."/>
        </authorList>
    </citation>
    <scope>NUCLEOTIDE SEQUENCE</scope>
</reference>
<comment type="function">
    <text evidence="12">Subunit 8, of the mitochondrial membrane ATP synthase complex (F(1)F(0) ATP synthase or Complex V) that produces ATP from ADP in the presence of a proton gradient across the membrane which is generated by electron transport complexes of the respiratory chain. ATP synthase complex consist of a soluble F(1) head domain - the catalytic core - and a membrane F(1) domain - the membrane proton channel. These two domains are linked by a central stalk rotating inside the F(1) region and a stationary peripheral stalk. During catalysis, ATP synthesis in the catalytic domain of F(1) is coupled via a rotary mechanism of the central stalk subunits to proton translocation. In vivo, can only synthesize ATP although its ATP hydrolase activity can be activated artificially in vitro. Part of the complex F(0) domain.</text>
</comment>
<keyword evidence="7 15" id="KW-1133">Transmembrane helix</keyword>
<comment type="similarity">
    <text evidence="2 14">Belongs to the ATPase protein 8 family.</text>
</comment>
<keyword evidence="3 14" id="KW-0813">Transport</keyword>
<dbReference type="GO" id="GO:0015986">
    <property type="term" value="P:proton motive force-driven ATP synthesis"/>
    <property type="evidence" value="ECO:0007669"/>
    <property type="project" value="InterPro"/>
</dbReference>
<feature type="transmembrane region" description="Helical" evidence="15">
    <location>
        <begin position="12"/>
        <end position="33"/>
    </location>
</feature>
<protein>
    <recommendedName>
        <fullName evidence="14">ATP synthase complex subunit 8</fullName>
    </recommendedName>
</protein>
<name>A0A347Z634_9LABR</name>
<evidence type="ECO:0000256" key="12">
    <source>
        <dbReference type="ARBA" id="ARBA00053067"/>
    </source>
</evidence>
<gene>
    <name evidence="16" type="primary">ATPase 8</name>
</gene>
<proteinExistence type="inferred from homology"/>
<evidence type="ECO:0000256" key="14">
    <source>
        <dbReference type="RuleBase" id="RU003661"/>
    </source>
</evidence>
<dbReference type="GO" id="GO:0015078">
    <property type="term" value="F:proton transmembrane transporter activity"/>
    <property type="evidence" value="ECO:0007669"/>
    <property type="project" value="InterPro"/>
</dbReference>
<dbReference type="PANTHER" id="PTHR39937">
    <property type="entry name" value="ATP SYNTHASE PROTEIN 8"/>
    <property type="match status" value="1"/>
</dbReference>
<evidence type="ECO:0000256" key="13">
    <source>
        <dbReference type="ARBA" id="ARBA00064647"/>
    </source>
</evidence>
<evidence type="ECO:0000256" key="2">
    <source>
        <dbReference type="ARBA" id="ARBA00008892"/>
    </source>
</evidence>
<sequence length="55" mass="6687">MPQLNPYPWLKIMVYTWMLFMIILPPKVISFLYSKDPITKKSKEPKGPPWSWPWH</sequence>
<dbReference type="GO" id="GO:0031966">
    <property type="term" value="C:mitochondrial membrane"/>
    <property type="evidence" value="ECO:0007669"/>
    <property type="project" value="UniProtKB-SubCell"/>
</dbReference>
<evidence type="ECO:0000256" key="9">
    <source>
        <dbReference type="ARBA" id="ARBA00023128"/>
    </source>
</evidence>
<dbReference type="PANTHER" id="PTHR39937:SF1">
    <property type="entry name" value="ATP SYNTHASE PROTEIN 8"/>
    <property type="match status" value="1"/>
</dbReference>
<keyword evidence="5 14" id="KW-0812">Transmembrane</keyword>
<dbReference type="AlphaFoldDB" id="A0A347Z634"/>
<organism evidence="16">
    <name type="scientific">Calotomus japonicus</name>
    <name type="common">Japanese parrotfish</name>
    <dbReference type="NCBI Taxonomy" id="242801"/>
    <lineage>
        <taxon>Eukaryota</taxon>
        <taxon>Metazoa</taxon>
        <taxon>Chordata</taxon>
        <taxon>Craniata</taxon>
        <taxon>Vertebrata</taxon>
        <taxon>Euteleostomi</taxon>
        <taxon>Actinopterygii</taxon>
        <taxon>Neopterygii</taxon>
        <taxon>Teleostei</taxon>
        <taxon>Neoteleostei</taxon>
        <taxon>Acanthomorphata</taxon>
        <taxon>Eupercaria</taxon>
        <taxon>Labriformes</taxon>
        <taxon>Labridae</taxon>
        <taxon>Scarines</taxon>
        <taxon>Calotomus</taxon>
    </lineage>
</organism>
<dbReference type="InterPro" id="IPR050635">
    <property type="entry name" value="ATPase_protein_8"/>
</dbReference>
<comment type="subcellular location">
    <subcellularLocation>
        <location evidence="1 14">Mitochondrion membrane</location>
        <topology evidence="1 14">Single-pass membrane protein</topology>
    </subcellularLocation>
</comment>
<evidence type="ECO:0000256" key="3">
    <source>
        <dbReference type="ARBA" id="ARBA00022448"/>
    </source>
</evidence>
<dbReference type="InterPro" id="IPR001421">
    <property type="entry name" value="ATP8_metazoa"/>
</dbReference>
<evidence type="ECO:0000256" key="15">
    <source>
        <dbReference type="SAM" id="Phobius"/>
    </source>
</evidence>
<keyword evidence="10 15" id="KW-0472">Membrane</keyword>
<dbReference type="GO" id="GO:0045259">
    <property type="term" value="C:proton-transporting ATP synthase complex"/>
    <property type="evidence" value="ECO:0007669"/>
    <property type="project" value="UniProtKB-KW"/>
</dbReference>
<keyword evidence="6 14" id="KW-0375">Hydrogen ion transport</keyword>
<evidence type="ECO:0000256" key="6">
    <source>
        <dbReference type="ARBA" id="ARBA00022781"/>
    </source>
</evidence>
<keyword evidence="9 14" id="KW-0496">Mitochondrion</keyword>
<evidence type="ECO:0000256" key="1">
    <source>
        <dbReference type="ARBA" id="ARBA00004304"/>
    </source>
</evidence>
<evidence type="ECO:0000313" key="16">
    <source>
        <dbReference type="EMBL" id="BAZ95729.1"/>
    </source>
</evidence>